<feature type="region of interest" description="Disordered" evidence="1">
    <location>
        <begin position="1"/>
        <end position="33"/>
    </location>
</feature>
<protein>
    <submittedName>
        <fullName evidence="2">Uncharacterized protein</fullName>
    </submittedName>
</protein>
<proteinExistence type="predicted"/>
<accession>A0A0P9F1I8</accession>
<reference evidence="2 3" key="1">
    <citation type="journal article" date="2015" name="Front. Microbiol.">
        <title>Genome sequence of the plant growth promoting endophytic yeast Rhodotorula graminis WP1.</title>
        <authorList>
            <person name="Firrincieli A."/>
            <person name="Otillar R."/>
            <person name="Salamov A."/>
            <person name="Schmutz J."/>
            <person name="Khan Z."/>
            <person name="Redman R.S."/>
            <person name="Fleck N.D."/>
            <person name="Lindquist E."/>
            <person name="Grigoriev I.V."/>
            <person name="Doty S.L."/>
        </authorList>
    </citation>
    <scope>NUCLEOTIDE SEQUENCE [LARGE SCALE GENOMIC DNA]</scope>
    <source>
        <strain evidence="2 3">WP1</strain>
    </source>
</reference>
<keyword evidence="3" id="KW-1185">Reference proteome</keyword>
<gene>
    <name evidence="2" type="ORF">RHOBADRAFT_45431</name>
</gene>
<name>A0A0P9F1I8_RHOGW</name>
<evidence type="ECO:0000256" key="1">
    <source>
        <dbReference type="SAM" id="MobiDB-lite"/>
    </source>
</evidence>
<dbReference type="EMBL" id="KQ474082">
    <property type="protein sequence ID" value="KPV73468.1"/>
    <property type="molecule type" value="Genomic_DNA"/>
</dbReference>
<dbReference type="GeneID" id="28975055"/>
<organism evidence="2 3">
    <name type="scientific">Rhodotorula graminis (strain WP1)</name>
    <dbReference type="NCBI Taxonomy" id="578459"/>
    <lineage>
        <taxon>Eukaryota</taxon>
        <taxon>Fungi</taxon>
        <taxon>Dikarya</taxon>
        <taxon>Basidiomycota</taxon>
        <taxon>Pucciniomycotina</taxon>
        <taxon>Microbotryomycetes</taxon>
        <taxon>Sporidiobolales</taxon>
        <taxon>Sporidiobolaceae</taxon>
        <taxon>Rhodotorula</taxon>
    </lineage>
</organism>
<evidence type="ECO:0000313" key="3">
    <source>
        <dbReference type="Proteomes" id="UP000053890"/>
    </source>
</evidence>
<dbReference type="Proteomes" id="UP000053890">
    <property type="component" value="Unassembled WGS sequence"/>
</dbReference>
<dbReference type="AlphaFoldDB" id="A0A0P9F1I8"/>
<dbReference type="OrthoDB" id="10616311at2759"/>
<feature type="compositionally biased region" description="Pro residues" evidence="1">
    <location>
        <begin position="8"/>
        <end position="32"/>
    </location>
</feature>
<sequence>MSSRRAGPPAPPSSSASAPPPPPPPLPDPTRQPLPTEILLLVVDWCAELDDDRDRVIFGNLNHRLRNSTLAALARTHKSLQHAAERALYSTAVVSPDWGRAEHVPPRSQLYSLVHCPRLRPLVREVVVKLQSRATTTEAAQLLAVLPNVEAIFLSTSAALYVEPLELLLSQPSVRIRRWSVQSWRTVMACTARYPDALSALKRLDVRELSTDDVVDPGVCARLETLTVSARASPEAVAAFTAPFRDTLRRLDLPMWREIEPYDLSPLVKLEYLSLNPAPYLETADLETSTAAIVATLRSAASLPSLSTFEIIGTLLWKHPRDPSWSSARPAKPYQVPHCANLIVDAIPPQIVHLTLDTSALYPEHVAAFFVGPRRPPVLRSLRIGHNVGRGLSAILRNREGWYGALAETLDKAGVDVTTVNIAPVDDEDDEDEDDDDDVE</sequence>
<dbReference type="RefSeq" id="XP_018269517.1">
    <property type="nucleotide sequence ID" value="XM_018414607.1"/>
</dbReference>
<evidence type="ECO:0000313" key="2">
    <source>
        <dbReference type="EMBL" id="KPV73468.1"/>
    </source>
</evidence>